<dbReference type="KEGG" id="mss:MSU_0337"/>
<gene>
    <name evidence="1" type="ordered locus">MSU_0337</name>
</gene>
<name>F0QQV9_MYCSL</name>
<protein>
    <submittedName>
        <fullName evidence="1">Uncharacterized protein</fullName>
    </submittedName>
</protein>
<organism evidence="1 2">
    <name type="scientific">Mycoplasma suis (strain Illinois)</name>
    <dbReference type="NCBI Taxonomy" id="768700"/>
    <lineage>
        <taxon>Bacteria</taxon>
        <taxon>Bacillati</taxon>
        <taxon>Mycoplasmatota</taxon>
        <taxon>Mollicutes</taxon>
        <taxon>Mycoplasmataceae</taxon>
        <taxon>Mycoplasma</taxon>
    </lineage>
</organism>
<accession>F0QQV9</accession>
<evidence type="ECO:0000313" key="2">
    <source>
        <dbReference type="Proteomes" id="UP000007484"/>
    </source>
</evidence>
<dbReference type="HOGENOM" id="CLU_119025_0_0_14"/>
<dbReference type="RefSeq" id="WP_013608986.1">
    <property type="nucleotide sequence ID" value="NC_015155.1"/>
</dbReference>
<reference evidence="1 2" key="1">
    <citation type="journal article" date="2011" name="J. Bacteriol.">
        <title>Complete genome sequences of two hemotropic Mycoplasmas, Mycoplasma haemofelis strain Ohio2 and Mycoplasma suis strain Illinois.</title>
        <authorList>
            <person name="Messick J.B."/>
            <person name="Santos A.P."/>
            <person name="Guimaraes A.M."/>
        </authorList>
    </citation>
    <scope>NUCLEOTIDE SEQUENCE [LARGE SCALE GENOMIC DNA]</scope>
    <source>
        <strain evidence="1 2">Illinois</strain>
    </source>
</reference>
<sequence length="198" mass="22981">MLKTLLAPLLLISTGAVGSWTITFFSKDQNRNKNSNNLTIYKELESGEILVGNHLQETVKTKNGNLKMIGNIDNNWKFVEAKDKKVSNNNFLFWLLGKDQADHWWNFFIEQNSDWFLEGQDRQKIGGRERWGEITKKEGVVGQEISKGNRSLEIYLEDVKCQDLIEEIKKKDKTKEYLENEKNSKGLTIKCVDRKPQI</sequence>
<dbReference type="Proteomes" id="UP000007484">
    <property type="component" value="Chromosome"/>
</dbReference>
<dbReference type="EMBL" id="CP002525">
    <property type="protein sequence ID" value="ADX97879.1"/>
    <property type="molecule type" value="Genomic_DNA"/>
</dbReference>
<keyword evidence="2" id="KW-1185">Reference proteome</keyword>
<evidence type="ECO:0000313" key="1">
    <source>
        <dbReference type="EMBL" id="ADX97879.1"/>
    </source>
</evidence>
<dbReference type="STRING" id="768700.MSU_0337"/>
<proteinExistence type="predicted"/>
<dbReference type="AlphaFoldDB" id="F0QQV9"/>